<reference evidence="2" key="1">
    <citation type="journal article" date="2022" name="Front. Genet.">
        <title>Chromosome-Scale Assembly of the Dendrobium nobile Genome Provides Insights Into the Molecular Mechanism of the Biosynthesis of the Medicinal Active Ingredient of Dendrobium.</title>
        <authorList>
            <person name="Xu Q."/>
            <person name="Niu S.-C."/>
            <person name="Li K.-L."/>
            <person name="Zheng P.-J."/>
            <person name="Zhang X.-J."/>
            <person name="Jia Y."/>
            <person name="Liu Y."/>
            <person name="Niu Y.-X."/>
            <person name="Yu L.-H."/>
            <person name="Chen D.-F."/>
            <person name="Zhang G.-Q."/>
        </authorList>
    </citation>
    <scope>NUCLEOTIDE SEQUENCE</scope>
    <source>
        <tissue evidence="2">Leaf</tissue>
    </source>
</reference>
<comment type="caution">
    <text evidence="2">The sequence shown here is derived from an EMBL/GenBank/DDBJ whole genome shotgun (WGS) entry which is preliminary data.</text>
</comment>
<feature type="region of interest" description="Disordered" evidence="1">
    <location>
        <begin position="58"/>
        <end position="86"/>
    </location>
</feature>
<evidence type="ECO:0000256" key="1">
    <source>
        <dbReference type="SAM" id="MobiDB-lite"/>
    </source>
</evidence>
<gene>
    <name evidence="2" type="ORF">KFK09_027269</name>
</gene>
<sequence length="86" mass="8930">MIEATVDPDQKRSDGQGLIPPFGTSGSDAAGRIILLTGSKESNWIKSGCPRVVLLKTSSSEDHRNKSWGSLDGASSLSARDLAGGS</sequence>
<proteinExistence type="predicted"/>
<dbReference type="AlphaFoldDB" id="A0A8T3AA92"/>
<accession>A0A8T3AA92</accession>
<keyword evidence="3" id="KW-1185">Reference proteome</keyword>
<dbReference type="EMBL" id="JAGYWB010000018">
    <property type="protein sequence ID" value="KAI0492993.1"/>
    <property type="molecule type" value="Genomic_DNA"/>
</dbReference>
<organism evidence="2 3">
    <name type="scientific">Dendrobium nobile</name>
    <name type="common">Orchid</name>
    <dbReference type="NCBI Taxonomy" id="94219"/>
    <lineage>
        <taxon>Eukaryota</taxon>
        <taxon>Viridiplantae</taxon>
        <taxon>Streptophyta</taxon>
        <taxon>Embryophyta</taxon>
        <taxon>Tracheophyta</taxon>
        <taxon>Spermatophyta</taxon>
        <taxon>Magnoliopsida</taxon>
        <taxon>Liliopsida</taxon>
        <taxon>Asparagales</taxon>
        <taxon>Orchidaceae</taxon>
        <taxon>Epidendroideae</taxon>
        <taxon>Malaxideae</taxon>
        <taxon>Dendrobiinae</taxon>
        <taxon>Dendrobium</taxon>
    </lineage>
</organism>
<name>A0A8T3AA92_DENNO</name>
<feature type="region of interest" description="Disordered" evidence="1">
    <location>
        <begin position="1"/>
        <end position="28"/>
    </location>
</feature>
<dbReference type="Proteomes" id="UP000829196">
    <property type="component" value="Unassembled WGS sequence"/>
</dbReference>
<evidence type="ECO:0000313" key="2">
    <source>
        <dbReference type="EMBL" id="KAI0492993.1"/>
    </source>
</evidence>
<protein>
    <submittedName>
        <fullName evidence="2">Uncharacterized protein</fullName>
    </submittedName>
</protein>
<evidence type="ECO:0000313" key="3">
    <source>
        <dbReference type="Proteomes" id="UP000829196"/>
    </source>
</evidence>